<dbReference type="InterPro" id="IPR013321">
    <property type="entry name" value="Arc_rbn_hlx_hlx"/>
</dbReference>
<comment type="caution">
    <text evidence="2">The sequence shown here is derived from an EMBL/GenBank/DDBJ whole genome shotgun (WGS) entry which is preliminary data.</text>
</comment>
<dbReference type="Proteomes" id="UP000478837">
    <property type="component" value="Unassembled WGS sequence"/>
</dbReference>
<proteinExistence type="predicted"/>
<reference evidence="2 3" key="1">
    <citation type="submission" date="2020-01" db="EMBL/GenBank/DDBJ databases">
        <title>Genomes of bacteria type strains.</title>
        <authorList>
            <person name="Chen J."/>
            <person name="Zhu S."/>
            <person name="Yang J."/>
        </authorList>
    </citation>
    <scope>NUCLEOTIDE SEQUENCE [LARGE SCALE GENOMIC DNA]</scope>
    <source>
        <strain evidence="2 3">LMG 22958</strain>
    </source>
</reference>
<evidence type="ECO:0000313" key="2">
    <source>
        <dbReference type="EMBL" id="NDW22471.1"/>
    </source>
</evidence>
<feature type="compositionally biased region" description="Polar residues" evidence="1">
    <location>
        <begin position="71"/>
        <end position="83"/>
    </location>
</feature>
<organism evidence="2 3">
    <name type="scientific">Alteromonas hispanica</name>
    <dbReference type="NCBI Taxonomy" id="315421"/>
    <lineage>
        <taxon>Bacteria</taxon>
        <taxon>Pseudomonadati</taxon>
        <taxon>Pseudomonadota</taxon>
        <taxon>Gammaproteobacteria</taxon>
        <taxon>Alteromonadales</taxon>
        <taxon>Alteromonadaceae</taxon>
        <taxon>Alteromonas/Salinimonas group</taxon>
        <taxon>Alteromonas</taxon>
    </lineage>
</organism>
<gene>
    <name evidence="2" type="ORF">GTW09_13135</name>
</gene>
<dbReference type="GO" id="GO:0006355">
    <property type="term" value="P:regulation of DNA-templated transcription"/>
    <property type="evidence" value="ECO:0007669"/>
    <property type="project" value="InterPro"/>
</dbReference>
<keyword evidence="3" id="KW-1185">Reference proteome</keyword>
<feature type="region of interest" description="Disordered" evidence="1">
    <location>
        <begin position="71"/>
        <end position="97"/>
    </location>
</feature>
<dbReference type="AlphaFoldDB" id="A0A6L9MXB6"/>
<evidence type="ECO:0000313" key="3">
    <source>
        <dbReference type="Proteomes" id="UP000478837"/>
    </source>
</evidence>
<dbReference type="RefSeq" id="WP_163112252.1">
    <property type="nucleotide sequence ID" value="NZ_JAAAWP010000008.1"/>
</dbReference>
<dbReference type="Gene3D" id="1.10.1220.10">
    <property type="entry name" value="Met repressor-like"/>
    <property type="match status" value="1"/>
</dbReference>
<protein>
    <recommendedName>
        <fullName evidence="4">Replication protein RepA</fullName>
    </recommendedName>
</protein>
<name>A0A6L9MXB6_9ALTE</name>
<accession>A0A6L9MXB6</accession>
<evidence type="ECO:0000256" key="1">
    <source>
        <dbReference type="SAM" id="MobiDB-lite"/>
    </source>
</evidence>
<evidence type="ECO:0008006" key="4">
    <source>
        <dbReference type="Google" id="ProtNLM"/>
    </source>
</evidence>
<sequence length="175" mass="19642">MSLLSLKKSKPSAKTTLHSVDAFIDDAISYAAGVQVLGQEEIAQAKHRHIEGRSTDTHPVHLKSVDAPYVQNESSSSIQGHTQRQLKTKQKPDAKAGEKAYEKVTAKETQHTDKQIFQGKNTYLGMRHATFTLTRECISQLSLLSQDSGIPKSALIRKWITREFEERRVIKDSKN</sequence>
<dbReference type="EMBL" id="JAAAWP010000008">
    <property type="protein sequence ID" value="NDW22471.1"/>
    <property type="molecule type" value="Genomic_DNA"/>
</dbReference>